<dbReference type="Proteomes" id="UP001172673">
    <property type="component" value="Unassembled WGS sequence"/>
</dbReference>
<keyword evidence="3 7" id="KW-0812">Transmembrane</keyword>
<evidence type="ECO:0000256" key="3">
    <source>
        <dbReference type="ARBA" id="ARBA00022692"/>
    </source>
</evidence>
<dbReference type="GO" id="GO:0033254">
    <property type="term" value="C:vacuolar transporter chaperone complex"/>
    <property type="evidence" value="ECO:0007669"/>
    <property type="project" value="TreeGrafter"/>
</dbReference>
<dbReference type="Gene3D" id="3.20.100.30">
    <property type="entry name" value="VTC, catalytic tunnel domain"/>
    <property type="match status" value="1"/>
</dbReference>
<dbReference type="PROSITE" id="PS51382">
    <property type="entry name" value="SPX"/>
    <property type="match status" value="1"/>
</dbReference>
<feature type="transmembrane region" description="Helical" evidence="7">
    <location>
        <begin position="666"/>
        <end position="684"/>
    </location>
</feature>
<dbReference type="EMBL" id="JAPDRK010000018">
    <property type="protein sequence ID" value="KAJ9604615.1"/>
    <property type="molecule type" value="Genomic_DNA"/>
</dbReference>
<dbReference type="InterPro" id="IPR018966">
    <property type="entry name" value="VTC_domain"/>
</dbReference>
<evidence type="ECO:0000256" key="2">
    <source>
        <dbReference type="ARBA" id="ARBA00022554"/>
    </source>
</evidence>
<dbReference type="Pfam" id="PF09359">
    <property type="entry name" value="VTC"/>
    <property type="match status" value="1"/>
</dbReference>
<dbReference type="PANTHER" id="PTHR46140">
    <property type="entry name" value="VACUOLAR TRANSPORTER CHAPERONE 1-RELATED"/>
    <property type="match status" value="1"/>
</dbReference>
<dbReference type="InterPro" id="IPR051572">
    <property type="entry name" value="VTC_Complex_Subunit"/>
</dbReference>
<dbReference type="PANTHER" id="PTHR46140:SF2">
    <property type="entry name" value="VACUOLAR TRANSPORTER CHAPERONE 3 COMPLEX SUBUNIT 3-RELATED"/>
    <property type="match status" value="1"/>
</dbReference>
<keyword evidence="10" id="KW-1185">Reference proteome</keyword>
<dbReference type="Pfam" id="PF02656">
    <property type="entry name" value="DUF202"/>
    <property type="match status" value="1"/>
</dbReference>
<keyword evidence="5 7" id="KW-0472">Membrane</keyword>
<feature type="compositionally biased region" description="Polar residues" evidence="6">
    <location>
        <begin position="559"/>
        <end position="577"/>
    </location>
</feature>
<dbReference type="CDD" id="cd14480">
    <property type="entry name" value="SPX_VTC2_like"/>
    <property type="match status" value="1"/>
</dbReference>
<feature type="region of interest" description="Disordered" evidence="6">
    <location>
        <begin position="538"/>
        <end position="599"/>
    </location>
</feature>
<keyword evidence="2" id="KW-0926">Vacuole</keyword>
<keyword evidence="4 7" id="KW-1133">Transmembrane helix</keyword>
<feature type="transmembrane region" description="Helical" evidence="7">
    <location>
        <begin position="696"/>
        <end position="715"/>
    </location>
</feature>
<evidence type="ECO:0000256" key="1">
    <source>
        <dbReference type="ARBA" id="ARBA00004128"/>
    </source>
</evidence>
<reference evidence="9" key="1">
    <citation type="submission" date="2022-10" db="EMBL/GenBank/DDBJ databases">
        <title>Culturing micro-colonial fungi from biological soil crusts in the Mojave desert and describing Neophaeococcomyces mojavensis, and introducing the new genera and species Taxawa tesnikishii.</title>
        <authorList>
            <person name="Kurbessoian T."/>
            <person name="Stajich J.E."/>
        </authorList>
    </citation>
    <scope>NUCLEOTIDE SEQUENCE</scope>
    <source>
        <strain evidence="9">TK_41</strain>
    </source>
</reference>
<proteinExistence type="predicted"/>
<dbReference type="InterPro" id="IPR004331">
    <property type="entry name" value="SPX_dom"/>
</dbReference>
<dbReference type="GO" id="GO:0000329">
    <property type="term" value="C:fungal-type vacuole membrane"/>
    <property type="evidence" value="ECO:0007669"/>
    <property type="project" value="TreeGrafter"/>
</dbReference>
<evidence type="ECO:0000313" key="9">
    <source>
        <dbReference type="EMBL" id="KAJ9604615.1"/>
    </source>
</evidence>
<dbReference type="InterPro" id="IPR042267">
    <property type="entry name" value="VTC_sf"/>
</dbReference>
<dbReference type="FunFam" id="3.20.100.30:FF:000002">
    <property type="entry name" value="Vacuolar transporter chaperone"/>
    <property type="match status" value="1"/>
</dbReference>
<comment type="caution">
    <text evidence="9">The sequence shown here is derived from an EMBL/GenBank/DDBJ whole genome shotgun (WGS) entry which is preliminary data.</text>
</comment>
<dbReference type="GO" id="GO:0006799">
    <property type="term" value="P:polyphosphate biosynthetic process"/>
    <property type="evidence" value="ECO:0007669"/>
    <property type="project" value="UniProtKB-ARBA"/>
</dbReference>
<sequence length="803" mass="91823">MRFGKTLSDAVYPPWKDKYLEYDKIKKLLREDETSPQGRGGESSWTEQDEENFVHELTVAQLEKVHQHQSDTFRSLRDRTAACETKLPSSEGQDAAKSDEEYKEVAKELLPELDSISKELTELRRFSRINYTGFLKAAKKHDRKRGLKYRVRPILQVRLSHMPFNQEDYSPLLFRLSTMYSWARQKLEGEEAGKQAETDVKPTDEYKAFKYWVHVDNLLEVKTYLLRRLPVLVYNPQSVKIVDSSQKDPTITSIYFDNSNFELYQGKVEKDTAGASLRLRWTGQLGDEPEVVLEKKFVDEATDSSDIRIQLKPKYIHPFLKGDYKMEKQIKRLEEMLGPDHDDAKAFRANVDEIQSFIKDKNLEPVLRASYTRTAFQIPGDDRIRVSLDTNLAFIREDTLSHDRPCRDPEDWHRLDIDQHKMEYPFSAIKKGEISRFPHAVLEIKIKESKYTKNNTWLNDLMNSHLVKEEKRFSKFVHGVAELFEDYVNSFPFWLSDLETDIRRDPVTAYEEEQQREAKKAEDEIAVGSFIAGSKLSASKGKEAASSPRRFPERRLSGVMSQSVQSQTRGGLASSQLEATAEESDEDETGVQAQDEVEIRDSSTGGIRSFLPGFSNSRYARRHREGKSAWENAPLPAGVIEPSFWIKDQGELKVEAKVWLANQRTFIKWQHIAILLATFSLALYNAAGVDNNIARALSIVYTGFAVFASIWGWYVYMWRSRLIHERSGKDFDNPIGPFIVTVGLALALILNFAFKYKAAVEGNDLHRGNNTYQGPAATGAGAVLSPKLQLPQAGITGLLVQDL</sequence>
<evidence type="ECO:0000313" key="10">
    <source>
        <dbReference type="Proteomes" id="UP001172673"/>
    </source>
</evidence>
<evidence type="ECO:0000256" key="5">
    <source>
        <dbReference type="ARBA" id="ARBA00023136"/>
    </source>
</evidence>
<protein>
    <submittedName>
        <fullName evidence="9">Phosphate metabolism transcription protein</fullName>
    </submittedName>
</protein>
<feature type="transmembrane region" description="Helical" evidence="7">
    <location>
        <begin position="735"/>
        <end position="754"/>
    </location>
</feature>
<accession>A0AA38X0Q0</accession>
<feature type="domain" description="SPX" evidence="8">
    <location>
        <begin position="1"/>
        <end position="155"/>
    </location>
</feature>
<evidence type="ECO:0000256" key="4">
    <source>
        <dbReference type="ARBA" id="ARBA00022989"/>
    </source>
</evidence>
<feature type="compositionally biased region" description="Acidic residues" evidence="6">
    <location>
        <begin position="580"/>
        <end position="589"/>
    </location>
</feature>
<dbReference type="InterPro" id="IPR003807">
    <property type="entry name" value="DUF202"/>
</dbReference>
<dbReference type="AlphaFoldDB" id="A0AA38X0Q0"/>
<name>A0AA38X0Q0_9EURO</name>
<evidence type="ECO:0000256" key="7">
    <source>
        <dbReference type="SAM" id="Phobius"/>
    </source>
</evidence>
<organism evidence="9 10">
    <name type="scientific">Cladophialophora chaetospira</name>
    <dbReference type="NCBI Taxonomy" id="386627"/>
    <lineage>
        <taxon>Eukaryota</taxon>
        <taxon>Fungi</taxon>
        <taxon>Dikarya</taxon>
        <taxon>Ascomycota</taxon>
        <taxon>Pezizomycotina</taxon>
        <taxon>Eurotiomycetes</taxon>
        <taxon>Chaetothyriomycetidae</taxon>
        <taxon>Chaetothyriales</taxon>
        <taxon>Herpotrichiellaceae</taxon>
        <taxon>Cladophialophora</taxon>
    </lineage>
</organism>
<feature type="region of interest" description="Disordered" evidence="6">
    <location>
        <begin position="30"/>
        <end position="50"/>
    </location>
</feature>
<comment type="subcellular location">
    <subcellularLocation>
        <location evidence="1">Vacuole membrane</location>
        <topology evidence="1">Multi-pass membrane protein</topology>
    </subcellularLocation>
</comment>
<gene>
    <name evidence="9" type="primary">VTC2</name>
    <name evidence="9" type="ORF">H2200_010729</name>
</gene>
<evidence type="ECO:0000259" key="8">
    <source>
        <dbReference type="PROSITE" id="PS51382"/>
    </source>
</evidence>
<evidence type="ECO:0000256" key="6">
    <source>
        <dbReference type="SAM" id="MobiDB-lite"/>
    </source>
</evidence>